<keyword evidence="3" id="KW-1185">Reference proteome</keyword>
<gene>
    <name evidence="2" type="ORF">DEBURN_LOCUS11688</name>
</gene>
<evidence type="ECO:0000313" key="3">
    <source>
        <dbReference type="Proteomes" id="UP000789706"/>
    </source>
</evidence>
<dbReference type="AlphaFoldDB" id="A0A9N9H762"/>
<feature type="non-terminal residue" evidence="2">
    <location>
        <position position="1"/>
    </location>
</feature>
<evidence type="ECO:0000256" key="1">
    <source>
        <dbReference type="SAM" id="MobiDB-lite"/>
    </source>
</evidence>
<organism evidence="2 3">
    <name type="scientific">Diversispora eburnea</name>
    <dbReference type="NCBI Taxonomy" id="1213867"/>
    <lineage>
        <taxon>Eukaryota</taxon>
        <taxon>Fungi</taxon>
        <taxon>Fungi incertae sedis</taxon>
        <taxon>Mucoromycota</taxon>
        <taxon>Glomeromycotina</taxon>
        <taxon>Glomeromycetes</taxon>
        <taxon>Diversisporales</taxon>
        <taxon>Diversisporaceae</taxon>
        <taxon>Diversispora</taxon>
    </lineage>
</organism>
<feature type="non-terminal residue" evidence="2">
    <location>
        <position position="66"/>
    </location>
</feature>
<dbReference type="Proteomes" id="UP000789706">
    <property type="component" value="Unassembled WGS sequence"/>
</dbReference>
<evidence type="ECO:0000313" key="2">
    <source>
        <dbReference type="EMBL" id="CAG8658534.1"/>
    </source>
</evidence>
<name>A0A9N9H762_9GLOM</name>
<feature type="region of interest" description="Disordered" evidence="1">
    <location>
        <begin position="1"/>
        <end position="29"/>
    </location>
</feature>
<dbReference type="EMBL" id="CAJVPK010007899">
    <property type="protein sequence ID" value="CAG8658534.1"/>
    <property type="molecule type" value="Genomic_DNA"/>
</dbReference>
<sequence>MSNLGDNLSDVADVEMHDTQENGTVSSSVKKRTSPIYKLFTFGKDGRWHYKSTTNLHNHIKKVHPL</sequence>
<reference evidence="2" key="1">
    <citation type="submission" date="2021-06" db="EMBL/GenBank/DDBJ databases">
        <authorList>
            <person name="Kallberg Y."/>
            <person name="Tangrot J."/>
            <person name="Rosling A."/>
        </authorList>
    </citation>
    <scope>NUCLEOTIDE SEQUENCE</scope>
    <source>
        <strain evidence="2">AZ414A</strain>
    </source>
</reference>
<comment type="caution">
    <text evidence="2">The sequence shown here is derived from an EMBL/GenBank/DDBJ whole genome shotgun (WGS) entry which is preliminary data.</text>
</comment>
<accession>A0A9N9H762</accession>
<protein>
    <submittedName>
        <fullName evidence="2">1235_t:CDS:1</fullName>
    </submittedName>
</protein>
<proteinExistence type="predicted"/>